<dbReference type="InterPro" id="IPR051973">
    <property type="entry name" value="tRNA_Anticodon_Mtase-Reg"/>
</dbReference>
<evidence type="ECO:0000256" key="4">
    <source>
        <dbReference type="ARBA" id="ARBA00022694"/>
    </source>
</evidence>
<dbReference type="AlphaFoldDB" id="A0A653C376"/>
<evidence type="ECO:0000256" key="8">
    <source>
        <dbReference type="PROSITE-ProRule" id="PRU00221"/>
    </source>
</evidence>
<keyword evidence="4" id="KW-0819">tRNA processing</keyword>
<evidence type="ECO:0000256" key="6">
    <source>
        <dbReference type="ARBA" id="ARBA00038255"/>
    </source>
</evidence>
<evidence type="ECO:0000313" key="10">
    <source>
        <dbReference type="Proteomes" id="UP000410492"/>
    </source>
</evidence>
<comment type="subcellular location">
    <subcellularLocation>
        <location evidence="1">Cytoplasm</location>
    </subcellularLocation>
</comment>
<evidence type="ECO:0000256" key="3">
    <source>
        <dbReference type="ARBA" id="ARBA00022574"/>
    </source>
</evidence>
<feature type="repeat" description="WD" evidence="8">
    <location>
        <begin position="181"/>
        <end position="222"/>
    </location>
</feature>
<evidence type="ECO:0000256" key="7">
    <source>
        <dbReference type="ARBA" id="ARBA00040154"/>
    </source>
</evidence>
<dbReference type="PROSITE" id="PS50082">
    <property type="entry name" value="WD_REPEATS_2"/>
    <property type="match status" value="1"/>
</dbReference>
<dbReference type="InterPro" id="IPR015943">
    <property type="entry name" value="WD40/YVTN_repeat-like_dom_sf"/>
</dbReference>
<dbReference type="OrthoDB" id="5594999at2759"/>
<keyword evidence="10" id="KW-1185">Reference proteome</keyword>
<dbReference type="SUPFAM" id="SSF50978">
    <property type="entry name" value="WD40 repeat-like"/>
    <property type="match status" value="3"/>
</dbReference>
<gene>
    <name evidence="9" type="ORF">CALMAC_LOCUS5837</name>
</gene>
<accession>A0A653C376</accession>
<dbReference type="SMART" id="SM00320">
    <property type="entry name" value="WD40"/>
    <property type="match status" value="8"/>
</dbReference>
<dbReference type="Gene3D" id="2.130.10.10">
    <property type="entry name" value="YVTN repeat-like/Quinoprotein amine dehydrogenase"/>
    <property type="match status" value="4"/>
</dbReference>
<evidence type="ECO:0000256" key="5">
    <source>
        <dbReference type="ARBA" id="ARBA00022737"/>
    </source>
</evidence>
<evidence type="ECO:0000256" key="2">
    <source>
        <dbReference type="ARBA" id="ARBA00022490"/>
    </source>
</evidence>
<dbReference type="GO" id="GO:0005737">
    <property type="term" value="C:cytoplasm"/>
    <property type="evidence" value="ECO:0007669"/>
    <property type="project" value="UniProtKB-SubCell"/>
</dbReference>
<protein>
    <recommendedName>
        <fullName evidence="7">tRNA (34-2'-O)-methyltransferase regulator WDR6</fullName>
    </recommendedName>
</protein>
<organism evidence="9 10">
    <name type="scientific">Callosobruchus maculatus</name>
    <name type="common">Southern cowpea weevil</name>
    <name type="synonym">Pulse bruchid</name>
    <dbReference type="NCBI Taxonomy" id="64391"/>
    <lineage>
        <taxon>Eukaryota</taxon>
        <taxon>Metazoa</taxon>
        <taxon>Ecdysozoa</taxon>
        <taxon>Arthropoda</taxon>
        <taxon>Hexapoda</taxon>
        <taxon>Insecta</taxon>
        <taxon>Pterygota</taxon>
        <taxon>Neoptera</taxon>
        <taxon>Endopterygota</taxon>
        <taxon>Coleoptera</taxon>
        <taxon>Polyphaga</taxon>
        <taxon>Cucujiformia</taxon>
        <taxon>Chrysomeloidea</taxon>
        <taxon>Chrysomelidae</taxon>
        <taxon>Bruchinae</taxon>
        <taxon>Bruchini</taxon>
        <taxon>Callosobruchus</taxon>
    </lineage>
</organism>
<name>A0A653C376_CALMS</name>
<dbReference type="Pfam" id="PF00400">
    <property type="entry name" value="WD40"/>
    <property type="match status" value="1"/>
</dbReference>
<dbReference type="PROSITE" id="PS50294">
    <property type="entry name" value="WD_REPEATS_REGION"/>
    <property type="match status" value="1"/>
</dbReference>
<keyword evidence="3 8" id="KW-0853">WD repeat</keyword>
<keyword evidence="2" id="KW-0963">Cytoplasm</keyword>
<proteinExistence type="inferred from homology"/>
<reference evidence="9 10" key="1">
    <citation type="submission" date="2019-01" db="EMBL/GenBank/DDBJ databases">
        <authorList>
            <person name="Sayadi A."/>
        </authorList>
    </citation>
    <scope>NUCLEOTIDE SEQUENCE [LARGE SCALE GENOMIC DNA]</scope>
</reference>
<dbReference type="EMBL" id="CAACVG010006884">
    <property type="protein sequence ID" value="VEN42301.1"/>
    <property type="molecule type" value="Genomic_DNA"/>
</dbReference>
<comment type="similarity">
    <text evidence="6">Belongs to the WD repeat WDR6 family.</text>
</comment>
<dbReference type="InterPro" id="IPR036322">
    <property type="entry name" value="WD40_repeat_dom_sf"/>
</dbReference>
<dbReference type="PANTHER" id="PTHR14344">
    <property type="entry name" value="WD REPEAT PROTEIN"/>
    <property type="match status" value="1"/>
</dbReference>
<dbReference type="InterPro" id="IPR001680">
    <property type="entry name" value="WD40_rpt"/>
</dbReference>
<keyword evidence="5" id="KW-0677">Repeat</keyword>
<evidence type="ECO:0000256" key="1">
    <source>
        <dbReference type="ARBA" id="ARBA00004496"/>
    </source>
</evidence>
<dbReference type="GO" id="GO:0030488">
    <property type="term" value="P:tRNA methylation"/>
    <property type="evidence" value="ECO:0007669"/>
    <property type="project" value="TreeGrafter"/>
</dbReference>
<dbReference type="PANTHER" id="PTHR14344:SF3">
    <property type="entry name" value="WD REPEAT-CONTAINING PROTEIN 6"/>
    <property type="match status" value="1"/>
</dbReference>
<dbReference type="Proteomes" id="UP000410492">
    <property type="component" value="Unassembled WGS sequence"/>
</dbReference>
<sequence>MFLFHSHFIKTNVTAIKLYGDYTLVGVGGYLHVFHKKTSDLLCKAMIFEGEKIYGILPSSTGSFLIYGGRFIKIYKPNEEMTAVSEQVSKVHSDWILDAKWIEDSQKIATVTMHNKLHIWSPNLDIEKEVECEEKCILYSARVCFSSYNDLLIIAGTVFSEVLLWKPTSNTSDESVVLSRLKGHKGVIFCVHYNETNDYICSSSDDRSAILWKIEKSSSVESVGEMKVSKKCQVFGHTSRIFRCQVLNTCFVTAGEDSMLNVWSFGGKLLRKLEAQQADPIWAIECEEESNSVLTGGGDGAVTVFPIHYKYTEEKLNVNHGDKPKLVAILTSGNLVVFTDNGILYYYSRKKRECLRIKEHADLKSYVLMDVARCKNLLALAGFEGQINIYRERNDALYQVCCFRTKSKTRIFSFHWLTCKNFLICQNDGKLTLFYLKEDTIHAVAKFNLPISNERWTTCAIFYKNNVIVGDRKGSIHLYEIGKEEPIQTVSKVHNHLGVTKLVVEEDRIISLGRDAVIKTFQFKGEYLRMVSSDKLPVTWLLDIRENLLIAFSSNNFIVWNRNTKRILFEKDCGGGHRSWCFMKTNNDMSFVYVKDKIIDIITVNLESILPVDIIEGYHVKEINAIEVVKCLNKYILISGGEDTALRINMFKKHASKNIITLKSHLSSIRAITTYRLDANTNLVFTAGGRAQVICWKLETFTENGTFKKLLCSEQHSYHKPTDVEESEMRIMDLNAAKINEKITLFCACSDGNIQLFFVEPRSGSYRLIFSRNVFYKLKCVIKLSTIKIFGYTLLVTMATDGNVVFWDVSDPLADIKPFFYITCHQSGINSYSYLLLDDHLVFLTGGDDNAIVLNYVRIKETDDGLEMETVDQVIDISSHCAQITGAYLSYRHFLTTSVDQKLLVFSWKVKNDKLSCQKSAKYITSVTDPQGLKCRENNGYDAFVYGKGIEIIKIKEAT</sequence>
<evidence type="ECO:0000313" key="9">
    <source>
        <dbReference type="EMBL" id="VEN42301.1"/>
    </source>
</evidence>